<evidence type="ECO:0000313" key="1">
    <source>
        <dbReference type="EMBL" id="KAI4459487.1"/>
    </source>
</evidence>
<gene>
    <name evidence="1" type="ORF">MML48_6g00018075</name>
</gene>
<protein>
    <submittedName>
        <fullName evidence="1">Nuclear factor nf-kappa-b protein</fullName>
    </submittedName>
</protein>
<proteinExistence type="predicted"/>
<name>A0ACB9SY73_HOLOL</name>
<evidence type="ECO:0000313" key="2">
    <source>
        <dbReference type="Proteomes" id="UP001056778"/>
    </source>
</evidence>
<dbReference type="EMBL" id="CM043020">
    <property type="protein sequence ID" value="KAI4459487.1"/>
    <property type="molecule type" value="Genomic_DNA"/>
</dbReference>
<keyword evidence="2" id="KW-1185">Reference proteome</keyword>
<comment type="caution">
    <text evidence="1">The sequence shown here is derived from an EMBL/GenBank/DDBJ whole genome shotgun (WGS) entry which is preliminary data.</text>
</comment>
<reference evidence="1" key="1">
    <citation type="submission" date="2022-04" db="EMBL/GenBank/DDBJ databases">
        <title>Chromosome-scale genome assembly of Holotrichia oblita Faldermann.</title>
        <authorList>
            <person name="Rongchong L."/>
        </authorList>
    </citation>
    <scope>NUCLEOTIDE SEQUENCE</scope>
    <source>
        <strain evidence="1">81SQS9</strain>
    </source>
</reference>
<dbReference type="Proteomes" id="UP001056778">
    <property type="component" value="Chromosome 6"/>
</dbReference>
<accession>A0ACB9SY73</accession>
<sequence length="851" mass="98122">MHDIQFNKAHHEMIGYPFTLTPPSSSEDSPQSFNMHSPNHYILPQPYIISATPQYEMSMTSMYNSEMKPPYLTIVEQPIDKFRFRYKSEMAGTHGSLTGINSDKTRKQTYPTVKLNNFFERDAIIRCSLYQNGSSDDRQPHAHRLIMKHGHEERDDPHDLLVTKDNGYEASFHSMGIIHTAKKHIVGELKRKKTLLKLEEVARLDKIKRNLSIKEEVEIGTSADEECKSINLNIVCLRFDAFRRENDILYPICKPIYSHAINNLKSALTGELKIVRMDHSSSPAKGNREIFMLVEKVTKKNIKIRFFELDEEENEMWSEYGKFNDLDVHHQYAIVFRTPPYKDLNIDEQKKVFIELERPSDGSRSEPREFTYIPSSQNYKTGMKRPRTSMYSSSEYSSSSLNSAEIPTTLEALQNGCEVTSADLHAALENIDSDEFRKIFYENYTEFNGLQTDCGRGLSKRAPNTEEDKDRIIVDRVVEEYQDFMKSKPKNDQILHMLQSLFTKYVNDAKENALHIVASEGNLKMLRYFLNIISIHKLYTILNLRNSNMETIAHLALQQSNVDVITTILKYQCDLSAKDINGNTPLHVAIIRNQSNIVIDTLLRSPYGTDLFINAENNDNFTALHMAIKMNKVKYVDLLYKYGVNVNLIDKKTGRNSLHIAIAEQATEIVKLLLEKTTIDILKEDFSGRSPLNMAKHLTQDKEPERIQIYNMIEKALKDRGIHTECVIKEEIESEEEMEVEMVECKFEKLAIDELETMYKNATSFTSLCLEKVSRILDVSQNWLPLADLLDLKHFVHTNMIAHSKSKSRELLQIAVKVTDLWTIRNFLDNLGESEAVTLIDNMVTSTKMET</sequence>
<organism evidence="1 2">
    <name type="scientific">Holotrichia oblita</name>
    <name type="common">Chafer beetle</name>
    <dbReference type="NCBI Taxonomy" id="644536"/>
    <lineage>
        <taxon>Eukaryota</taxon>
        <taxon>Metazoa</taxon>
        <taxon>Ecdysozoa</taxon>
        <taxon>Arthropoda</taxon>
        <taxon>Hexapoda</taxon>
        <taxon>Insecta</taxon>
        <taxon>Pterygota</taxon>
        <taxon>Neoptera</taxon>
        <taxon>Endopterygota</taxon>
        <taxon>Coleoptera</taxon>
        <taxon>Polyphaga</taxon>
        <taxon>Scarabaeiformia</taxon>
        <taxon>Scarabaeidae</taxon>
        <taxon>Melolonthinae</taxon>
        <taxon>Holotrichia</taxon>
    </lineage>
</organism>